<dbReference type="Gene3D" id="1.10.10.10">
    <property type="entry name" value="Winged helix-like DNA-binding domain superfamily/Winged helix DNA-binding domain"/>
    <property type="match status" value="1"/>
</dbReference>
<feature type="region of interest" description="Disordered" evidence="6">
    <location>
        <begin position="800"/>
        <end position="819"/>
    </location>
</feature>
<dbReference type="InterPro" id="IPR002466">
    <property type="entry name" value="A_deamin"/>
</dbReference>
<dbReference type="GO" id="GO:0003723">
    <property type="term" value="F:RNA binding"/>
    <property type="evidence" value="ECO:0007669"/>
    <property type="project" value="UniProtKB-UniRule"/>
</dbReference>
<feature type="compositionally biased region" description="Polar residues" evidence="6">
    <location>
        <begin position="801"/>
        <end position="819"/>
    </location>
</feature>
<gene>
    <name evidence="10" type="ORF">BaRGS_00035511</name>
</gene>
<feature type="compositionally biased region" description="Acidic residues" evidence="6">
    <location>
        <begin position="363"/>
        <end position="373"/>
    </location>
</feature>
<dbReference type="PROSITE" id="PS50139">
    <property type="entry name" value="Z_BINDING"/>
    <property type="match status" value="1"/>
</dbReference>
<dbReference type="Proteomes" id="UP001519460">
    <property type="component" value="Unassembled WGS sequence"/>
</dbReference>
<dbReference type="CDD" id="cd19902">
    <property type="entry name" value="DSRM_DRADA"/>
    <property type="match status" value="1"/>
</dbReference>
<dbReference type="InterPro" id="IPR014720">
    <property type="entry name" value="dsRBD_dom"/>
</dbReference>
<dbReference type="InterPro" id="IPR036390">
    <property type="entry name" value="WH_DNA-bd_sf"/>
</dbReference>
<comment type="caution">
    <text evidence="10">The sequence shown here is derived from an EMBL/GenBank/DDBJ whole genome shotgun (WGS) entry which is preliminary data.</text>
</comment>
<feature type="compositionally biased region" description="Low complexity" evidence="6">
    <location>
        <begin position="592"/>
        <end position="610"/>
    </location>
</feature>
<feature type="compositionally biased region" description="Gly residues" evidence="6">
    <location>
        <begin position="229"/>
        <end position="240"/>
    </location>
</feature>
<feature type="compositionally biased region" description="Polar residues" evidence="6">
    <location>
        <begin position="651"/>
        <end position="672"/>
    </location>
</feature>
<feature type="compositionally biased region" description="Polar residues" evidence="6">
    <location>
        <begin position="690"/>
        <end position="702"/>
    </location>
</feature>
<feature type="compositionally biased region" description="Polar residues" evidence="6">
    <location>
        <begin position="55"/>
        <end position="81"/>
    </location>
</feature>
<evidence type="ECO:0000256" key="6">
    <source>
        <dbReference type="SAM" id="MobiDB-lite"/>
    </source>
</evidence>
<name>A0ABD0JF81_9CAEN</name>
<dbReference type="SUPFAM" id="SSF46785">
    <property type="entry name" value="Winged helix' DNA-binding domain"/>
    <property type="match status" value="1"/>
</dbReference>
<feature type="region of interest" description="Disordered" evidence="6">
    <location>
        <begin position="54"/>
        <end position="81"/>
    </location>
</feature>
<dbReference type="PROSITE" id="PS50137">
    <property type="entry name" value="DS_RBD"/>
    <property type="match status" value="1"/>
</dbReference>
<reference evidence="10 11" key="1">
    <citation type="journal article" date="2023" name="Sci. Data">
        <title>Genome assembly of the Korean intertidal mud-creeper Batillaria attramentaria.</title>
        <authorList>
            <person name="Patra A.K."/>
            <person name="Ho P.T."/>
            <person name="Jun S."/>
            <person name="Lee S.J."/>
            <person name="Kim Y."/>
            <person name="Won Y.J."/>
        </authorList>
    </citation>
    <scope>NUCLEOTIDE SEQUENCE [LARGE SCALE GENOMIC DNA]</scope>
    <source>
        <strain evidence="10">Wonlab-2016</strain>
    </source>
</reference>
<feature type="region of interest" description="Disordered" evidence="6">
    <location>
        <begin position="481"/>
        <end position="515"/>
    </location>
</feature>
<feature type="compositionally biased region" description="Pro residues" evidence="6">
    <location>
        <begin position="288"/>
        <end position="303"/>
    </location>
</feature>
<feature type="region of interest" description="Disordered" evidence="6">
    <location>
        <begin position="584"/>
        <end position="702"/>
    </location>
</feature>
<comment type="subcellular location">
    <subcellularLocation>
        <location evidence="1">Cytoplasm</location>
    </subcellularLocation>
</comment>
<feature type="region of interest" description="Disordered" evidence="6">
    <location>
        <begin position="201"/>
        <end position="308"/>
    </location>
</feature>
<keyword evidence="3" id="KW-0677">Repeat</keyword>
<dbReference type="EMBL" id="JACVVK020000476">
    <property type="protein sequence ID" value="KAK7471852.1"/>
    <property type="molecule type" value="Genomic_DNA"/>
</dbReference>
<dbReference type="SMART" id="SM00552">
    <property type="entry name" value="ADEAMc"/>
    <property type="match status" value="1"/>
</dbReference>
<organism evidence="10 11">
    <name type="scientific">Batillaria attramentaria</name>
    <dbReference type="NCBI Taxonomy" id="370345"/>
    <lineage>
        <taxon>Eukaryota</taxon>
        <taxon>Metazoa</taxon>
        <taxon>Spiralia</taxon>
        <taxon>Lophotrochozoa</taxon>
        <taxon>Mollusca</taxon>
        <taxon>Gastropoda</taxon>
        <taxon>Caenogastropoda</taxon>
        <taxon>Sorbeoconcha</taxon>
        <taxon>Cerithioidea</taxon>
        <taxon>Batillariidae</taxon>
        <taxon>Batillaria</taxon>
    </lineage>
</organism>
<evidence type="ECO:0000256" key="5">
    <source>
        <dbReference type="PROSITE-ProRule" id="PRU00266"/>
    </source>
</evidence>
<evidence type="ECO:0000259" key="8">
    <source>
        <dbReference type="PROSITE" id="PS50139"/>
    </source>
</evidence>
<evidence type="ECO:0000256" key="1">
    <source>
        <dbReference type="ARBA" id="ARBA00004496"/>
    </source>
</evidence>
<dbReference type="SMART" id="SM00550">
    <property type="entry name" value="Zalpha"/>
    <property type="match status" value="1"/>
</dbReference>
<feature type="compositionally biased region" description="Basic residues" evidence="6">
    <location>
        <begin position="211"/>
        <end position="223"/>
    </location>
</feature>
<dbReference type="SMART" id="SM00358">
    <property type="entry name" value="DSRM"/>
    <property type="match status" value="1"/>
</dbReference>
<sequence length="1314" mass="143229">MADTSISEGKLIRYLKQCQSGSATDSEIVDGTGISLVDLRMILRQLKKRKVVKQEANTTPQRWTLEGQGTRNQQTGSQAGTAQDLESRVLQYLRSHPSPQKAIDISKGLRLPRKKEVNHVLYTLEKTNKVILNKSGKVPLWSLPGTAPRMQHQMFKPSHTDTSAPGAYSPGARFEFSGYGVGDPAGGFAYGWQDNSGNGTFRFGGNDYRSRARGRRPNRRGGRARGGQQSRGGRGRGGWSPEGSRSRPGGQPPGRGRGRARDAWQDYPTDTPLHGHGRGRGHSVPKTEPYPHPHPPRNGPYPAPLCQQQQYSGSNFAMGAGVSFNASPASDAGEMATGGNSSAQDFEPSTKVKTEDTAAENTSFDDEDDLNLEEDGGLDMHQRMQDIMGGNLGFNEMDYEYDDDMEMTEDYDLPEQVLLEMKSNPDGSHTCFEIALHLDLTEEAVQGAMKDYEDKGFVVPSDDSFSWCLTDKGKAHVRSLVDSDAPEPDNDHRQVDQFPTPLPTSRGPPPPPKELIKSDPVFGGDYAPAGVRQESGRQFAVGRGRASLGRGLISLASDMEKVTVQGAHDVRDVEATHRHTVTGTFDVRDIEASQTSATSPTAPATHTTQSRQLQMPDEGTFDDAPEDEAVSTTVSQKLDSEMPEMGWIPLSSITKQKSQGSSAPAASVSTESVGPAVHGFSSLPHRGEVTMTSFRPSSSTDFHSLQVTTPQQHLAASFQAYTVTSGAPVSGLTNRLQNAIPVPGPFAQEGLVMVPRGGTQATSSQSFHLPPTPMEIVGQQPRKTLTSPEFVSLDSAALPRSHSQPVLGSGPSSLPVGDSSNPTLQITSESFAALNKNPISALMEYAQSRRMQAQIEVVKQSGPSHRPVFVMAARVGTRMFPGVTCHNKKDGRKEAADMALRTLIAEGQYSAAAPTPSVTVPAENMTHFDKVAALTHQTFNSLIASIPENLAGRKVIAGLVMKRSEDDVGIVISIGTGNRCITGDKLSLEGNTVNDSHAEIITRRGFMRFLYQQLETYEDGKSHDLFERGSSGKLRIKQEITFHLYISTAPCGDGALFSPRDVESNSGVLPDVDHREHHPTFSNNVQGLLRTKMEGGEGTIPIDASEITVQTWDGVVRGERLRTMSCTDKICRWNVLGLQGALLSHFLEPIYLDSLTLGFLYDHGHLSRAVCCRLDRGEPPLASALPQMFHLNHPWLGRVTACQPLRETQKTKAFSINWTIGDAKPEVLDGTLGHCYTAVEKKLFSRVAKRCMYDSFKQVATHLRRSDLLKVSSYRNAKLAAQDFQTAKAVLMKKFQQTGCGAWVKKPIEEEMFS</sequence>
<dbReference type="PROSITE" id="PS50141">
    <property type="entry name" value="A_DEAMIN_EDITASE"/>
    <property type="match status" value="1"/>
</dbReference>
<evidence type="ECO:0000313" key="10">
    <source>
        <dbReference type="EMBL" id="KAK7471852.1"/>
    </source>
</evidence>
<feature type="compositionally biased region" description="Pro residues" evidence="6">
    <location>
        <begin position="500"/>
        <end position="513"/>
    </location>
</feature>
<evidence type="ECO:0000259" key="7">
    <source>
        <dbReference type="PROSITE" id="PS50137"/>
    </source>
</evidence>
<evidence type="ECO:0000259" key="9">
    <source>
        <dbReference type="PROSITE" id="PS50141"/>
    </source>
</evidence>
<evidence type="ECO:0000256" key="4">
    <source>
        <dbReference type="ARBA" id="ARBA00022884"/>
    </source>
</evidence>
<feature type="domain" description="A to I editase" evidence="9">
    <location>
        <begin position="973"/>
        <end position="1313"/>
    </location>
</feature>
<evidence type="ECO:0000313" key="11">
    <source>
        <dbReference type="Proteomes" id="UP001519460"/>
    </source>
</evidence>
<evidence type="ECO:0000256" key="2">
    <source>
        <dbReference type="ARBA" id="ARBA00022490"/>
    </source>
</evidence>
<dbReference type="Gene3D" id="3.30.160.20">
    <property type="match status" value="1"/>
</dbReference>
<feature type="domain" description="Z-binding" evidence="8">
    <location>
        <begin position="79"/>
        <end position="145"/>
    </location>
</feature>
<dbReference type="Pfam" id="PF00035">
    <property type="entry name" value="dsrm"/>
    <property type="match status" value="1"/>
</dbReference>
<keyword evidence="4 5" id="KW-0694">RNA-binding</keyword>
<feature type="domain" description="DRBM" evidence="7">
    <location>
        <begin position="837"/>
        <end position="905"/>
    </location>
</feature>
<keyword evidence="2" id="KW-0963">Cytoplasm</keyword>
<dbReference type="GO" id="GO:0005737">
    <property type="term" value="C:cytoplasm"/>
    <property type="evidence" value="ECO:0007669"/>
    <property type="project" value="UniProtKB-SubCell"/>
</dbReference>
<evidence type="ECO:0000256" key="3">
    <source>
        <dbReference type="ARBA" id="ARBA00022737"/>
    </source>
</evidence>
<dbReference type="InterPro" id="IPR042371">
    <property type="entry name" value="Z_dom"/>
</dbReference>
<dbReference type="FunFam" id="3.30.160.20:FF:000005">
    <property type="entry name" value="Putative double-stranded RNA-specific adenosine deaminase"/>
    <property type="match status" value="1"/>
</dbReference>
<dbReference type="PANTHER" id="PTHR10910:SF107">
    <property type="entry name" value="DOUBLE-STRANDED RNA-SPECIFIC ADENOSINE DEAMINASE"/>
    <property type="match status" value="1"/>
</dbReference>
<proteinExistence type="predicted"/>
<dbReference type="SUPFAM" id="SSF54768">
    <property type="entry name" value="dsRNA-binding domain-like"/>
    <property type="match status" value="1"/>
</dbReference>
<accession>A0ABD0JF81</accession>
<dbReference type="Pfam" id="PF02137">
    <property type="entry name" value="A_deamin"/>
    <property type="match status" value="1"/>
</dbReference>
<protein>
    <submittedName>
        <fullName evidence="10">Uncharacterized protein</fullName>
    </submittedName>
</protein>
<dbReference type="PANTHER" id="PTHR10910">
    <property type="entry name" value="EUKARYOTE SPECIFIC DSRNA BINDING PROTEIN"/>
    <property type="match status" value="1"/>
</dbReference>
<feature type="region of interest" description="Disordered" evidence="6">
    <location>
        <begin position="329"/>
        <end position="373"/>
    </location>
</feature>
<dbReference type="InterPro" id="IPR036388">
    <property type="entry name" value="WH-like_DNA-bd_sf"/>
</dbReference>
<feature type="compositionally biased region" description="Acidic residues" evidence="6">
    <location>
        <begin position="619"/>
        <end position="629"/>
    </location>
</feature>
<dbReference type="Pfam" id="PF02295">
    <property type="entry name" value="z-alpha"/>
    <property type="match status" value="1"/>
</dbReference>
<keyword evidence="11" id="KW-1185">Reference proteome</keyword>